<organism evidence="1 2">
    <name type="scientific">Henosepilachna vigintioctopunctata</name>
    <dbReference type="NCBI Taxonomy" id="420089"/>
    <lineage>
        <taxon>Eukaryota</taxon>
        <taxon>Metazoa</taxon>
        <taxon>Ecdysozoa</taxon>
        <taxon>Arthropoda</taxon>
        <taxon>Hexapoda</taxon>
        <taxon>Insecta</taxon>
        <taxon>Pterygota</taxon>
        <taxon>Neoptera</taxon>
        <taxon>Endopterygota</taxon>
        <taxon>Coleoptera</taxon>
        <taxon>Polyphaga</taxon>
        <taxon>Cucujiformia</taxon>
        <taxon>Coccinelloidea</taxon>
        <taxon>Coccinellidae</taxon>
        <taxon>Epilachninae</taxon>
        <taxon>Epilachnini</taxon>
        <taxon>Henosepilachna</taxon>
    </lineage>
</organism>
<protein>
    <submittedName>
        <fullName evidence="1">Uncharacterized protein</fullName>
    </submittedName>
</protein>
<evidence type="ECO:0000313" key="2">
    <source>
        <dbReference type="Proteomes" id="UP001431783"/>
    </source>
</evidence>
<gene>
    <name evidence="1" type="ORF">WA026_015087</name>
</gene>
<keyword evidence="2" id="KW-1185">Reference proteome</keyword>
<accession>A0AAW1U7E5</accession>
<dbReference type="EMBL" id="JARQZJ010000038">
    <property type="protein sequence ID" value="KAK9876855.1"/>
    <property type="molecule type" value="Genomic_DNA"/>
</dbReference>
<reference evidence="1 2" key="1">
    <citation type="submission" date="2023-03" db="EMBL/GenBank/DDBJ databases">
        <title>Genome insight into feeding habits of ladybird beetles.</title>
        <authorList>
            <person name="Li H.-S."/>
            <person name="Huang Y.-H."/>
            <person name="Pang H."/>
        </authorList>
    </citation>
    <scope>NUCLEOTIDE SEQUENCE [LARGE SCALE GENOMIC DNA]</scope>
    <source>
        <strain evidence="1">SYSU_2023b</strain>
        <tissue evidence="1">Whole body</tissue>
    </source>
</reference>
<dbReference type="Proteomes" id="UP001431783">
    <property type="component" value="Unassembled WGS sequence"/>
</dbReference>
<comment type="caution">
    <text evidence="1">The sequence shown here is derived from an EMBL/GenBank/DDBJ whole genome shotgun (WGS) entry which is preliminary data.</text>
</comment>
<feature type="non-terminal residue" evidence="1">
    <location>
        <position position="1"/>
    </location>
</feature>
<proteinExistence type="predicted"/>
<dbReference type="AlphaFoldDB" id="A0AAW1U7E5"/>
<evidence type="ECO:0000313" key="1">
    <source>
        <dbReference type="EMBL" id="KAK9876855.1"/>
    </source>
</evidence>
<sequence length="53" mass="5879">GGFYCFGGSVLLRWASSLSLIKITLEIAFEWFFPQENDIKSDKGGISVQPLLV</sequence>
<name>A0AAW1U7E5_9CUCU</name>